<dbReference type="HAMAP" id="MF_00558">
    <property type="entry name" value="Succ_CoA_beta"/>
    <property type="match status" value="1"/>
</dbReference>
<evidence type="ECO:0000256" key="7">
    <source>
        <dbReference type="HAMAP-Rule" id="MF_00558"/>
    </source>
</evidence>
<feature type="binding site" evidence="7">
    <location>
        <begin position="52"/>
        <end position="54"/>
    </location>
    <ligand>
        <name>ATP</name>
        <dbReference type="ChEBI" id="CHEBI:30616"/>
    </ligand>
</feature>
<feature type="binding site" evidence="7">
    <location>
        <position position="101"/>
    </location>
    <ligand>
        <name>ATP</name>
        <dbReference type="ChEBI" id="CHEBI:30616"/>
    </ligand>
</feature>
<protein>
    <recommendedName>
        <fullName evidence="7">Succinate--CoA ligase [ADP-forming] subunit beta</fullName>
        <ecNumber evidence="7">6.2.1.5</ecNumber>
    </recommendedName>
    <alternativeName>
        <fullName evidence="7">Succinyl-CoA synthetase subunit beta</fullName>
        <shortName evidence="7">SCS-beta</shortName>
    </alternativeName>
</protein>
<dbReference type="PANTHER" id="PTHR11815">
    <property type="entry name" value="SUCCINYL-COA SYNTHETASE BETA CHAIN"/>
    <property type="match status" value="1"/>
</dbReference>
<dbReference type="EMBL" id="AP024086">
    <property type="protein sequence ID" value="BCL60380.1"/>
    <property type="molecule type" value="Genomic_DNA"/>
</dbReference>
<dbReference type="Proteomes" id="UP000826725">
    <property type="component" value="Chromosome"/>
</dbReference>
<feature type="binding site" evidence="7">
    <location>
        <position position="106"/>
    </location>
    <ligand>
        <name>ATP</name>
        <dbReference type="ChEBI" id="CHEBI:30616"/>
    </ligand>
</feature>
<sequence length="385" mass="41417">MKIHEYQAKELFRKYHVPTPEGGVSDSVDGVKEIVKELGLPVAVKAQIHAGGRGKGGGVKIARTDDELVAAADAILGMTLVTKQTGPEGRLVKKVLVEKGVGIEKELYLSIIPDRETACITIIASQDGGMDIEEVAEKTPERIVKVPVNPTTGIQGHHLRQVMFGLELDKTLMREFSGILKNLYNLFVDYDCSLVEINPLIVTDQNSIIALDAKMDIDSNALYRHPDVLEMHDPNEDDPTEAEAAKYNLNYINLDGNVGNMVNGAGLAMATMDIIKQAGADPANFLDVGGGANAEMVENGFRLILSDSKVKGILVNIFGGILRCDVLAQGVVQAAEKVKLSVPVVVRMEGTNVEEGRRILAESGLKLINATDLADAAKKVAELVS</sequence>
<evidence type="ECO:0000259" key="8">
    <source>
        <dbReference type="Pfam" id="PF00549"/>
    </source>
</evidence>
<keyword evidence="7" id="KW-0067">ATP-binding</keyword>
<evidence type="ECO:0000256" key="6">
    <source>
        <dbReference type="ARBA" id="ARBA00022842"/>
    </source>
</evidence>
<dbReference type="NCBIfam" id="NF001913">
    <property type="entry name" value="PRK00696.1"/>
    <property type="match status" value="1"/>
</dbReference>
<keyword evidence="4 7" id="KW-0479">Metal-binding</keyword>
<comment type="subunit">
    <text evidence="7">Heterotetramer of two alpha and two beta subunits.</text>
</comment>
<keyword evidence="2 7" id="KW-0816">Tricarboxylic acid cycle</keyword>
<feature type="domain" description="ATP-grasp fold succinyl-CoA synthetase-type" evidence="9">
    <location>
        <begin position="2"/>
        <end position="201"/>
    </location>
</feature>
<keyword evidence="5 7" id="KW-0547">Nucleotide-binding</keyword>
<dbReference type="UniPathway" id="UPA00223">
    <property type="reaction ID" value="UER00999"/>
</dbReference>
<comment type="cofactor">
    <cofactor evidence="7">
        <name>Mg(2+)</name>
        <dbReference type="ChEBI" id="CHEBI:18420"/>
    </cofactor>
    <text evidence="7">Binds 1 Mg(2+) ion per subunit.</text>
</comment>
<dbReference type="GO" id="GO:0005524">
    <property type="term" value="F:ATP binding"/>
    <property type="evidence" value="ECO:0007669"/>
    <property type="project" value="UniProtKB-UniRule"/>
</dbReference>
<evidence type="ECO:0000256" key="5">
    <source>
        <dbReference type="ARBA" id="ARBA00022741"/>
    </source>
</evidence>
<dbReference type="FunFam" id="3.40.50.261:FF:000001">
    <property type="entry name" value="Succinate--CoA ligase [ADP-forming] subunit beta"/>
    <property type="match status" value="1"/>
</dbReference>
<dbReference type="FunFam" id="3.30.470.20:FF:000002">
    <property type="entry name" value="Succinate--CoA ligase [ADP-forming] subunit beta"/>
    <property type="match status" value="1"/>
</dbReference>
<dbReference type="EC" id="6.2.1.5" evidence="7"/>
<proteinExistence type="inferred from homology"/>
<dbReference type="GO" id="GO:0004775">
    <property type="term" value="F:succinate-CoA ligase (ADP-forming) activity"/>
    <property type="evidence" value="ECO:0007669"/>
    <property type="project" value="UniProtKB-UniRule"/>
</dbReference>
<dbReference type="AlphaFoldDB" id="A0A8D5JNP7"/>
<gene>
    <name evidence="7 10" type="primary">sucC</name>
    <name evidence="10" type="ORF">DGMP_10730</name>
</gene>
<dbReference type="Pfam" id="PF00549">
    <property type="entry name" value="Ligase_CoA"/>
    <property type="match status" value="1"/>
</dbReference>
<name>A0A8D5JNP7_9BACT</name>
<dbReference type="Pfam" id="PF08442">
    <property type="entry name" value="ATP-grasp_2"/>
    <property type="match status" value="1"/>
</dbReference>
<keyword evidence="3 7" id="KW-0436">Ligase</keyword>
<dbReference type="InterPro" id="IPR005809">
    <property type="entry name" value="Succ_CoA_ligase-like_bsu"/>
</dbReference>
<evidence type="ECO:0000256" key="3">
    <source>
        <dbReference type="ARBA" id="ARBA00022598"/>
    </source>
</evidence>
<dbReference type="InterPro" id="IPR013650">
    <property type="entry name" value="ATP-grasp_succ-CoA_synth-type"/>
</dbReference>
<dbReference type="GO" id="GO:0006099">
    <property type="term" value="P:tricarboxylic acid cycle"/>
    <property type="evidence" value="ECO:0007669"/>
    <property type="project" value="UniProtKB-UniRule"/>
</dbReference>
<comment type="catalytic activity">
    <reaction evidence="7">
        <text>GTP + succinate + CoA = succinyl-CoA + GDP + phosphate</text>
        <dbReference type="Rhea" id="RHEA:22120"/>
        <dbReference type="ChEBI" id="CHEBI:30031"/>
        <dbReference type="ChEBI" id="CHEBI:37565"/>
        <dbReference type="ChEBI" id="CHEBI:43474"/>
        <dbReference type="ChEBI" id="CHEBI:57287"/>
        <dbReference type="ChEBI" id="CHEBI:57292"/>
        <dbReference type="ChEBI" id="CHEBI:58189"/>
    </reaction>
</comment>
<dbReference type="PANTHER" id="PTHR11815:SF10">
    <property type="entry name" value="SUCCINATE--COA LIGASE [GDP-FORMING] SUBUNIT BETA, MITOCHONDRIAL"/>
    <property type="match status" value="1"/>
</dbReference>
<dbReference type="GO" id="GO:0005829">
    <property type="term" value="C:cytosol"/>
    <property type="evidence" value="ECO:0007669"/>
    <property type="project" value="TreeGrafter"/>
</dbReference>
<evidence type="ECO:0000256" key="2">
    <source>
        <dbReference type="ARBA" id="ARBA00022532"/>
    </source>
</evidence>
<evidence type="ECO:0000259" key="9">
    <source>
        <dbReference type="Pfam" id="PF08442"/>
    </source>
</evidence>
<dbReference type="PROSITE" id="PS01217">
    <property type="entry name" value="SUCCINYL_COA_LIG_3"/>
    <property type="match status" value="1"/>
</dbReference>
<dbReference type="GO" id="GO:0000287">
    <property type="term" value="F:magnesium ion binding"/>
    <property type="evidence" value="ECO:0007669"/>
    <property type="project" value="UniProtKB-UniRule"/>
</dbReference>
<comment type="pathway">
    <text evidence="7">Carbohydrate metabolism; tricarboxylic acid cycle; succinate from succinyl-CoA (ligase route): step 1/1.</text>
</comment>
<dbReference type="InterPro" id="IPR017866">
    <property type="entry name" value="Succ-CoA_synthase_bsu_CS"/>
</dbReference>
<keyword evidence="6 7" id="KW-0460">Magnesium</keyword>
<evidence type="ECO:0000256" key="4">
    <source>
        <dbReference type="ARBA" id="ARBA00022723"/>
    </source>
</evidence>
<organism evidence="10 11">
    <name type="scientific">Desulfomarina profundi</name>
    <dbReference type="NCBI Taxonomy" id="2772557"/>
    <lineage>
        <taxon>Bacteria</taxon>
        <taxon>Pseudomonadati</taxon>
        <taxon>Thermodesulfobacteriota</taxon>
        <taxon>Desulfobulbia</taxon>
        <taxon>Desulfobulbales</taxon>
        <taxon>Desulfobulbaceae</taxon>
        <taxon>Desulfomarina</taxon>
    </lineage>
</organism>
<feature type="binding site" evidence="7">
    <location>
        <position position="263"/>
    </location>
    <ligand>
        <name>substrate</name>
        <note>ligand shared with subunit alpha</note>
    </ligand>
</feature>
<comment type="similarity">
    <text evidence="1 7">Belongs to the succinate/malate CoA ligase beta subunit family.</text>
</comment>
<dbReference type="GO" id="GO:0042709">
    <property type="term" value="C:succinate-CoA ligase complex"/>
    <property type="evidence" value="ECO:0007669"/>
    <property type="project" value="TreeGrafter"/>
</dbReference>
<feature type="binding site" evidence="7">
    <location>
        <begin position="320"/>
        <end position="322"/>
    </location>
    <ligand>
        <name>substrate</name>
        <note>ligand shared with subunit alpha</note>
    </ligand>
</feature>
<dbReference type="GO" id="GO:0006104">
    <property type="term" value="P:succinyl-CoA metabolic process"/>
    <property type="evidence" value="ECO:0007669"/>
    <property type="project" value="TreeGrafter"/>
</dbReference>
<feature type="binding site" evidence="7">
    <location>
        <position position="45"/>
    </location>
    <ligand>
        <name>ATP</name>
        <dbReference type="ChEBI" id="CHEBI:30616"/>
    </ligand>
</feature>
<dbReference type="PIRSF" id="PIRSF001554">
    <property type="entry name" value="SucCS_beta"/>
    <property type="match status" value="1"/>
</dbReference>
<feature type="binding site" evidence="7">
    <location>
        <position position="212"/>
    </location>
    <ligand>
        <name>Mg(2+)</name>
        <dbReference type="ChEBI" id="CHEBI:18420"/>
    </ligand>
</feature>
<accession>A0A8D5JNP7</accession>
<dbReference type="FunFam" id="3.30.1490.20:FF:000002">
    <property type="entry name" value="Succinate--CoA ligase [ADP-forming] subunit beta"/>
    <property type="match status" value="1"/>
</dbReference>
<evidence type="ECO:0000313" key="11">
    <source>
        <dbReference type="Proteomes" id="UP000826725"/>
    </source>
</evidence>
<reference evidence="10" key="1">
    <citation type="submission" date="2020-09" db="EMBL/GenBank/DDBJ databases">
        <title>Desulfogranum mesoprofundum gen. nov., sp. nov., a novel mesophilic, sulfate-reducing chemolithoautotroph isolated from a deep-sea hydrothermal vent chimney in the Suiyo Seamount.</title>
        <authorList>
            <person name="Hashimoto Y."/>
            <person name="Nakagawa S."/>
        </authorList>
    </citation>
    <scope>NUCLEOTIDE SEQUENCE</scope>
    <source>
        <strain evidence="10">KT2</strain>
    </source>
</reference>
<comment type="function">
    <text evidence="7">Succinyl-CoA synthetase functions in the citric acid cycle (TCA), coupling the hydrolysis of succinyl-CoA to the synthesis of either ATP or GTP and thus represents the only step of substrate-level phosphorylation in the TCA. The beta subunit provides nucleotide specificity of the enzyme and binds the substrate succinate, while the binding sites for coenzyme A and phosphate are found in the alpha subunit.</text>
</comment>
<dbReference type="KEGG" id="dbk:DGMP_10730"/>
<keyword evidence="11" id="KW-1185">Reference proteome</keyword>
<evidence type="ECO:0000256" key="1">
    <source>
        <dbReference type="ARBA" id="ARBA00009182"/>
    </source>
</evidence>
<comment type="catalytic activity">
    <reaction evidence="7">
        <text>succinate + ATP + CoA = succinyl-CoA + ADP + phosphate</text>
        <dbReference type="Rhea" id="RHEA:17661"/>
        <dbReference type="ChEBI" id="CHEBI:30031"/>
        <dbReference type="ChEBI" id="CHEBI:30616"/>
        <dbReference type="ChEBI" id="CHEBI:43474"/>
        <dbReference type="ChEBI" id="CHEBI:57287"/>
        <dbReference type="ChEBI" id="CHEBI:57292"/>
        <dbReference type="ChEBI" id="CHEBI:456216"/>
        <dbReference type="EC" id="6.2.1.5"/>
    </reaction>
</comment>
<feature type="binding site" evidence="7">
    <location>
        <position position="198"/>
    </location>
    <ligand>
        <name>Mg(2+)</name>
        <dbReference type="ChEBI" id="CHEBI:18420"/>
    </ligand>
</feature>
<dbReference type="RefSeq" id="WP_228856515.1">
    <property type="nucleotide sequence ID" value="NZ_AP024086.1"/>
</dbReference>
<feature type="binding site" evidence="7">
    <location>
        <position position="98"/>
    </location>
    <ligand>
        <name>ATP</name>
        <dbReference type="ChEBI" id="CHEBI:30616"/>
    </ligand>
</feature>
<dbReference type="InterPro" id="IPR005811">
    <property type="entry name" value="SUCC_ACL_C"/>
</dbReference>
<evidence type="ECO:0000313" key="10">
    <source>
        <dbReference type="EMBL" id="BCL60380.1"/>
    </source>
</evidence>
<dbReference type="NCBIfam" id="TIGR01016">
    <property type="entry name" value="sucCoAbeta"/>
    <property type="match status" value="1"/>
</dbReference>
<feature type="domain" description="ATP-citrate synthase/succinyl-CoA ligase C-terminal" evidence="8">
    <location>
        <begin position="261"/>
        <end position="380"/>
    </location>
</feature>